<dbReference type="InterPro" id="IPR046348">
    <property type="entry name" value="SIS_dom_sf"/>
</dbReference>
<dbReference type="GO" id="GO:1901135">
    <property type="term" value="P:carbohydrate derivative metabolic process"/>
    <property type="evidence" value="ECO:0007669"/>
    <property type="project" value="InterPro"/>
</dbReference>
<dbReference type="Proteomes" id="UP000260812">
    <property type="component" value="Unassembled WGS sequence"/>
</dbReference>
<dbReference type="InterPro" id="IPR035472">
    <property type="entry name" value="RpiR-like_SIS"/>
</dbReference>
<dbReference type="InterPro" id="IPR009057">
    <property type="entry name" value="Homeodomain-like_sf"/>
</dbReference>
<dbReference type="SUPFAM" id="SSF46689">
    <property type="entry name" value="Homeodomain-like"/>
    <property type="match status" value="1"/>
</dbReference>
<dbReference type="CDD" id="cd05013">
    <property type="entry name" value="SIS_RpiR"/>
    <property type="match status" value="1"/>
</dbReference>
<gene>
    <name evidence="7" type="ORF">DWY69_06350</name>
    <name evidence="6" type="ORF">DXC51_01890</name>
</gene>
<dbReference type="GeneID" id="97985664"/>
<organism evidence="6 8">
    <name type="scientific">Eisenbergiella massiliensis</name>
    <dbReference type="NCBI Taxonomy" id="1720294"/>
    <lineage>
        <taxon>Bacteria</taxon>
        <taxon>Bacillati</taxon>
        <taxon>Bacillota</taxon>
        <taxon>Clostridia</taxon>
        <taxon>Lachnospirales</taxon>
        <taxon>Lachnospiraceae</taxon>
        <taxon>Eisenbergiella</taxon>
    </lineage>
</organism>
<comment type="caution">
    <text evidence="6">The sequence shown here is derived from an EMBL/GenBank/DDBJ whole genome shotgun (WGS) entry which is preliminary data.</text>
</comment>
<dbReference type="InterPro" id="IPR047640">
    <property type="entry name" value="RpiR-like"/>
</dbReference>
<dbReference type="PROSITE" id="PS51071">
    <property type="entry name" value="HTH_RPIR"/>
    <property type="match status" value="1"/>
</dbReference>
<dbReference type="SUPFAM" id="SSF53697">
    <property type="entry name" value="SIS domain"/>
    <property type="match status" value="1"/>
</dbReference>
<dbReference type="Pfam" id="PF01380">
    <property type="entry name" value="SIS"/>
    <property type="match status" value="1"/>
</dbReference>
<evidence type="ECO:0000313" key="6">
    <source>
        <dbReference type="EMBL" id="RGE65100.1"/>
    </source>
</evidence>
<dbReference type="PANTHER" id="PTHR30514:SF1">
    <property type="entry name" value="HTH-TYPE TRANSCRIPTIONAL REGULATOR HEXR-RELATED"/>
    <property type="match status" value="1"/>
</dbReference>
<feature type="domain" description="SIS" evidence="5">
    <location>
        <begin position="124"/>
        <end position="264"/>
    </location>
</feature>
<dbReference type="EMBL" id="QVLV01000001">
    <property type="protein sequence ID" value="RGE65100.1"/>
    <property type="molecule type" value="Genomic_DNA"/>
</dbReference>
<feature type="domain" description="HTH rpiR-type" evidence="4">
    <location>
        <begin position="4"/>
        <end position="80"/>
    </location>
</feature>
<evidence type="ECO:0000256" key="2">
    <source>
        <dbReference type="ARBA" id="ARBA00023125"/>
    </source>
</evidence>
<evidence type="ECO:0000259" key="4">
    <source>
        <dbReference type="PROSITE" id="PS51071"/>
    </source>
</evidence>
<keyword evidence="2" id="KW-0238">DNA-binding</keyword>
<dbReference type="Gene3D" id="1.10.10.10">
    <property type="entry name" value="Winged helix-like DNA-binding domain superfamily/Winged helix DNA-binding domain"/>
    <property type="match status" value="1"/>
</dbReference>
<proteinExistence type="predicted"/>
<protein>
    <submittedName>
        <fullName evidence="6">MurR/RpiR family transcriptional regulator</fullName>
    </submittedName>
</protein>
<sequence>MENEACLAAIRNQYNTLTKTERQIADYILANSSSVVEMSVADLAAASAAAGSAVIRFCKTIGYTGFSQFRITLAMELASRPAPVMPLLTNSDTSADAARKVFDSSVRTLQNTLSMLDFSIVEALVNEILQAERICIFGVGTSSPIAEDTGYRFLQLGLSASSYKDILFMPVAAMNMKKGELAIAISHSGRTQATLQALQLAKGQGTVTAAITSYRTSPLAQTADYSLTAYPDDINYPVEAVSARLAHICILDAIAVILTLRQGEEAAAHLRTRNEILERIRKKDEL</sequence>
<dbReference type="GO" id="GO:0097367">
    <property type="term" value="F:carbohydrate derivative binding"/>
    <property type="evidence" value="ECO:0007669"/>
    <property type="project" value="InterPro"/>
</dbReference>
<accession>A0A3E3IDF7</accession>
<dbReference type="InterPro" id="IPR001347">
    <property type="entry name" value="SIS_dom"/>
</dbReference>
<evidence type="ECO:0000313" key="9">
    <source>
        <dbReference type="Proteomes" id="UP000261166"/>
    </source>
</evidence>
<dbReference type="EMBL" id="QVLU01000004">
    <property type="protein sequence ID" value="RGE73098.1"/>
    <property type="molecule type" value="Genomic_DNA"/>
</dbReference>
<dbReference type="InterPro" id="IPR036388">
    <property type="entry name" value="WH-like_DNA-bd_sf"/>
</dbReference>
<reference evidence="6 9" key="1">
    <citation type="submission" date="2018-08" db="EMBL/GenBank/DDBJ databases">
        <title>A genome reference for cultivated species of the human gut microbiota.</title>
        <authorList>
            <person name="Zou Y."/>
            <person name="Xue W."/>
            <person name="Luo G."/>
        </authorList>
    </citation>
    <scope>NUCLEOTIDE SEQUENCE [LARGE SCALE GENOMIC DNA]</scope>
    <source>
        <strain evidence="7 9">AF26-4BH</strain>
        <strain evidence="6">TF05-5AC</strain>
    </source>
</reference>
<dbReference type="AlphaFoldDB" id="A0A3E3IDF7"/>
<dbReference type="InterPro" id="IPR000281">
    <property type="entry name" value="HTH_RpiR"/>
</dbReference>
<dbReference type="GO" id="GO:0003677">
    <property type="term" value="F:DNA binding"/>
    <property type="evidence" value="ECO:0007669"/>
    <property type="project" value="UniProtKB-KW"/>
</dbReference>
<evidence type="ECO:0000256" key="3">
    <source>
        <dbReference type="ARBA" id="ARBA00023163"/>
    </source>
</evidence>
<evidence type="ECO:0000259" key="5">
    <source>
        <dbReference type="PROSITE" id="PS51464"/>
    </source>
</evidence>
<evidence type="ECO:0000313" key="7">
    <source>
        <dbReference type="EMBL" id="RGE73098.1"/>
    </source>
</evidence>
<keyword evidence="8" id="KW-1185">Reference proteome</keyword>
<evidence type="ECO:0000313" key="8">
    <source>
        <dbReference type="Proteomes" id="UP000260812"/>
    </source>
</evidence>
<keyword evidence="1" id="KW-0805">Transcription regulation</keyword>
<dbReference type="GO" id="GO:0003700">
    <property type="term" value="F:DNA-binding transcription factor activity"/>
    <property type="evidence" value="ECO:0007669"/>
    <property type="project" value="InterPro"/>
</dbReference>
<dbReference type="Proteomes" id="UP000261166">
    <property type="component" value="Unassembled WGS sequence"/>
</dbReference>
<evidence type="ECO:0000256" key="1">
    <source>
        <dbReference type="ARBA" id="ARBA00023015"/>
    </source>
</evidence>
<dbReference type="Pfam" id="PF01418">
    <property type="entry name" value="HTH_6"/>
    <property type="match status" value="1"/>
</dbReference>
<dbReference type="OrthoDB" id="63027at2"/>
<dbReference type="RefSeq" id="WP_025488231.1">
    <property type="nucleotide sequence ID" value="NZ_CALBAU010000304.1"/>
</dbReference>
<dbReference type="PROSITE" id="PS51464">
    <property type="entry name" value="SIS"/>
    <property type="match status" value="1"/>
</dbReference>
<dbReference type="PANTHER" id="PTHR30514">
    <property type="entry name" value="GLUCOKINASE"/>
    <property type="match status" value="1"/>
</dbReference>
<name>A0A3E3IDF7_9FIRM</name>
<keyword evidence="3" id="KW-0804">Transcription</keyword>
<dbReference type="Gene3D" id="3.40.50.10490">
    <property type="entry name" value="Glucose-6-phosphate isomerase like protein, domain 1"/>
    <property type="match status" value="1"/>
</dbReference>